<feature type="compositionally biased region" description="Low complexity" evidence="2">
    <location>
        <begin position="121"/>
        <end position="132"/>
    </location>
</feature>
<evidence type="ECO:0000256" key="2">
    <source>
        <dbReference type="SAM" id="MobiDB-lite"/>
    </source>
</evidence>
<dbReference type="AlphaFoldDB" id="A0A6J4IL48"/>
<dbReference type="GO" id="GO:0003677">
    <property type="term" value="F:DNA binding"/>
    <property type="evidence" value="ECO:0007669"/>
    <property type="project" value="UniProtKB-KW"/>
</dbReference>
<evidence type="ECO:0008006" key="4">
    <source>
        <dbReference type="Google" id="ProtNLM"/>
    </source>
</evidence>
<feature type="compositionally biased region" description="Basic residues" evidence="2">
    <location>
        <begin position="103"/>
        <end position="120"/>
    </location>
</feature>
<evidence type="ECO:0000256" key="1">
    <source>
        <dbReference type="ARBA" id="ARBA00023125"/>
    </source>
</evidence>
<feature type="region of interest" description="Disordered" evidence="2">
    <location>
        <begin position="1"/>
        <end position="27"/>
    </location>
</feature>
<sequence>MGAADTPGTRSPDGRQRQVSRAVRGSRREAEKALAAFYAEVDAPAAPASKGTVGELLEACLDQVSDDLSPKTVHEYRRLIQVRIRPGLGDRPVKLSLGELPRARRRPRRPGRRRPRRRGRLGSAGLGKEPCP</sequence>
<gene>
    <name evidence="3" type="ORF">AVDCRST_MAG76-2400</name>
</gene>
<dbReference type="EMBL" id="CADCSZ010000151">
    <property type="protein sequence ID" value="CAA9253418.1"/>
    <property type="molecule type" value="Genomic_DNA"/>
</dbReference>
<evidence type="ECO:0000313" key="3">
    <source>
        <dbReference type="EMBL" id="CAA9253418.1"/>
    </source>
</evidence>
<feature type="region of interest" description="Disordered" evidence="2">
    <location>
        <begin position="89"/>
        <end position="132"/>
    </location>
</feature>
<reference evidence="3" key="1">
    <citation type="submission" date="2020-02" db="EMBL/GenBank/DDBJ databases">
        <authorList>
            <person name="Meier V. D."/>
        </authorList>
    </citation>
    <scope>NUCLEOTIDE SEQUENCE</scope>
    <source>
        <strain evidence="3">AVDCRST_MAG76</strain>
    </source>
</reference>
<name>A0A6J4IL48_9ACTN</name>
<organism evidence="3">
    <name type="scientific">uncultured Acidimicrobiales bacterium</name>
    <dbReference type="NCBI Taxonomy" id="310071"/>
    <lineage>
        <taxon>Bacteria</taxon>
        <taxon>Bacillati</taxon>
        <taxon>Actinomycetota</taxon>
        <taxon>Acidimicrobiia</taxon>
        <taxon>Acidimicrobiales</taxon>
        <taxon>environmental samples</taxon>
    </lineage>
</organism>
<protein>
    <recommendedName>
        <fullName evidence="4">Core-binding (CB) domain-containing protein</fullName>
    </recommendedName>
</protein>
<dbReference type="Gene3D" id="1.10.150.130">
    <property type="match status" value="1"/>
</dbReference>
<accession>A0A6J4IL48</accession>
<dbReference type="InterPro" id="IPR010998">
    <property type="entry name" value="Integrase_recombinase_N"/>
</dbReference>
<proteinExistence type="predicted"/>
<keyword evidence="1" id="KW-0238">DNA-binding</keyword>